<organism evidence="1 2">
    <name type="scientific">Kiloniella laminariae</name>
    <dbReference type="NCBI Taxonomy" id="454162"/>
    <lineage>
        <taxon>Bacteria</taxon>
        <taxon>Pseudomonadati</taxon>
        <taxon>Pseudomonadota</taxon>
        <taxon>Alphaproteobacteria</taxon>
        <taxon>Rhodospirillales</taxon>
        <taxon>Kiloniellaceae</taxon>
        <taxon>Kiloniella</taxon>
    </lineage>
</organism>
<dbReference type="CDD" id="cd14789">
    <property type="entry name" value="Tiki"/>
    <property type="match status" value="1"/>
</dbReference>
<sequence length="320" mass="36164">MLKKPSRIHSASLSYAPRSLKLVWNRILLLSLMPVFLVITQLAQAQELPFGRGLMWQVSKEGVEPSIIYGTFHSSERRVVDSSASAHRKLLTAKSLVIEVEDDDAIQQRLFETMVYDDGRRLDQLVSPETFEKIKVLGYEYGFLARQMNVLRPWAAGVMFSFPPSEASRISLGIRTLDQSLQDLARKQEIEIIALETIQEQLLALQGEGEEEQILLLTSLPETIQEVEDDFEDLVGDYLSQNVAGLYARKRQSLAVLPPEKADAYIHRLVTSRNYSMVERMRGMLNKGNVFVAVDALHLPGHEGILSLLQAQGYRIEPVK</sequence>
<keyword evidence="2" id="KW-1185">Reference proteome</keyword>
<dbReference type="Proteomes" id="UP001069802">
    <property type="component" value="Unassembled WGS sequence"/>
</dbReference>
<evidence type="ECO:0000313" key="1">
    <source>
        <dbReference type="EMBL" id="MCZ4282240.1"/>
    </source>
</evidence>
<dbReference type="RefSeq" id="WP_269424390.1">
    <property type="nucleotide sequence ID" value="NZ_JAPWGY010000006.1"/>
</dbReference>
<gene>
    <name evidence="1" type="ORF">O4H49_15740</name>
</gene>
<dbReference type="EMBL" id="JAPWGY010000006">
    <property type="protein sequence ID" value="MCZ4282240.1"/>
    <property type="molecule type" value="Genomic_DNA"/>
</dbReference>
<dbReference type="InterPro" id="IPR047111">
    <property type="entry name" value="YbaP-like"/>
</dbReference>
<accession>A0ABT4LMX2</accession>
<dbReference type="PANTHER" id="PTHR40590">
    <property type="entry name" value="CYTOPLASMIC PROTEIN-RELATED"/>
    <property type="match status" value="1"/>
</dbReference>
<dbReference type="InterPro" id="IPR002816">
    <property type="entry name" value="TraB/PrgY/GumN_fam"/>
</dbReference>
<proteinExistence type="predicted"/>
<evidence type="ECO:0000313" key="2">
    <source>
        <dbReference type="Proteomes" id="UP001069802"/>
    </source>
</evidence>
<comment type="caution">
    <text evidence="1">The sequence shown here is derived from an EMBL/GenBank/DDBJ whole genome shotgun (WGS) entry which is preliminary data.</text>
</comment>
<dbReference type="Pfam" id="PF01963">
    <property type="entry name" value="TraB_PrgY_gumN"/>
    <property type="match status" value="1"/>
</dbReference>
<reference evidence="1" key="1">
    <citation type="submission" date="2022-12" db="EMBL/GenBank/DDBJ databases">
        <title>Bacterial isolates from different developmental stages of Nematostella vectensis.</title>
        <authorList>
            <person name="Fraune S."/>
        </authorList>
    </citation>
    <scope>NUCLEOTIDE SEQUENCE</scope>
    <source>
        <strain evidence="1">G21630-S1</strain>
    </source>
</reference>
<dbReference type="PANTHER" id="PTHR40590:SF1">
    <property type="entry name" value="CYTOPLASMIC PROTEIN"/>
    <property type="match status" value="1"/>
</dbReference>
<name>A0ABT4LMX2_9PROT</name>
<protein>
    <submittedName>
        <fullName evidence="1">TraB/GumN family protein</fullName>
    </submittedName>
</protein>